<keyword evidence="1" id="KW-0472">Membrane</keyword>
<evidence type="ECO:0000256" key="1">
    <source>
        <dbReference type="SAM" id="Phobius"/>
    </source>
</evidence>
<dbReference type="InterPro" id="IPR010390">
    <property type="entry name" value="ABC-2_transporter-like"/>
</dbReference>
<dbReference type="Proteomes" id="UP000000268">
    <property type="component" value="Plasmid pREB2"/>
</dbReference>
<organism evidence="2 3">
    <name type="scientific">Acaryochloris marina (strain MBIC 11017)</name>
    <dbReference type="NCBI Taxonomy" id="329726"/>
    <lineage>
        <taxon>Bacteria</taxon>
        <taxon>Bacillati</taxon>
        <taxon>Cyanobacteriota</taxon>
        <taxon>Cyanophyceae</taxon>
        <taxon>Acaryochloridales</taxon>
        <taxon>Acaryochloridaceae</taxon>
        <taxon>Acaryochloris</taxon>
    </lineage>
</organism>
<proteinExistence type="predicted"/>
<keyword evidence="1" id="KW-0812">Transmembrane</keyword>
<evidence type="ECO:0000313" key="3">
    <source>
        <dbReference type="Proteomes" id="UP000000268"/>
    </source>
</evidence>
<evidence type="ECO:0000313" key="2">
    <source>
        <dbReference type="EMBL" id="ABW31782.1"/>
    </source>
</evidence>
<keyword evidence="3" id="KW-1185">Reference proteome</keyword>
<dbReference type="KEGG" id="amr:AM1_B0056"/>
<protein>
    <submittedName>
        <fullName evidence="2">ABC transporter permease protein, putative</fullName>
    </submittedName>
</protein>
<dbReference type="PANTHER" id="PTHR36832:SF1">
    <property type="entry name" value="SLR1174 PROTEIN"/>
    <property type="match status" value="1"/>
</dbReference>
<keyword evidence="1" id="KW-1133">Transmembrane helix</keyword>
<dbReference type="PANTHER" id="PTHR36832">
    <property type="entry name" value="SLR1174 PROTEIN-RELATED"/>
    <property type="match status" value="1"/>
</dbReference>
<name>A8ZM13_ACAM1</name>
<sequence>MRVTYSEVQAQQLGGFTLPQMLWYLSVTESLAISAPRIAQDVDQDVRTGALTVQLVRPISYPMYRLWSSMGERCVRFGFNFAVSAVLALFFVGAIPMSIGGCLLFLLVLPIAFILDFLVMFLIGLGAFWLEDTSGLVLIYSRLLWLLGGLMIPLELFPEFWQGILHNLPFALVIYAPARLFVHPSISDTLALLMRQGVALLMLTLCVQWVYGLAIQRIHANGG</sequence>
<accession>A8ZM13</accession>
<dbReference type="AlphaFoldDB" id="A8ZM13"/>
<dbReference type="Pfam" id="PF06182">
    <property type="entry name" value="ABC2_membrane_6"/>
    <property type="match status" value="1"/>
</dbReference>
<keyword evidence="2" id="KW-0614">Plasmid</keyword>
<dbReference type="HOGENOM" id="CLU_084465_1_1_3"/>
<feature type="transmembrane region" description="Helical" evidence="1">
    <location>
        <begin position="77"/>
        <end position="97"/>
    </location>
</feature>
<geneLocation type="plasmid" evidence="2 3">
    <name>pREB2</name>
</geneLocation>
<dbReference type="OrthoDB" id="9783401at2"/>
<feature type="transmembrane region" description="Helical" evidence="1">
    <location>
        <begin position="190"/>
        <end position="211"/>
    </location>
</feature>
<dbReference type="RefSeq" id="WP_012166934.1">
    <property type="nucleotide sequence ID" value="NC_009927.1"/>
</dbReference>
<reference evidence="2 3" key="1">
    <citation type="journal article" date="2008" name="Proc. Natl. Acad. Sci. U.S.A.">
        <title>Niche adaptation and genome expansion in the chlorophyll d-producing cyanobacterium Acaryochloris marina.</title>
        <authorList>
            <person name="Swingley W.D."/>
            <person name="Chen M."/>
            <person name="Cheung P.C."/>
            <person name="Conrad A.L."/>
            <person name="Dejesa L.C."/>
            <person name="Hao J."/>
            <person name="Honchak B.M."/>
            <person name="Karbach L.E."/>
            <person name="Kurdoglu A."/>
            <person name="Lahiri S."/>
            <person name="Mastrian S.D."/>
            <person name="Miyashita H."/>
            <person name="Page L."/>
            <person name="Ramakrishna P."/>
            <person name="Satoh S."/>
            <person name="Sattley W.M."/>
            <person name="Shimada Y."/>
            <person name="Taylor H.L."/>
            <person name="Tomo T."/>
            <person name="Tsuchiya T."/>
            <person name="Wang Z.T."/>
            <person name="Raymond J."/>
            <person name="Mimuro M."/>
            <person name="Blankenship R.E."/>
            <person name="Touchman J.W."/>
        </authorList>
    </citation>
    <scope>NUCLEOTIDE SEQUENCE [LARGE SCALE GENOMIC DNA]</scope>
    <source>
        <strain evidence="3">MBIC 11017</strain>
        <plasmid evidence="3">Plasmid pREB2</plasmid>
    </source>
</reference>
<feature type="transmembrane region" description="Helical" evidence="1">
    <location>
        <begin position="137"/>
        <end position="154"/>
    </location>
</feature>
<dbReference type="EMBL" id="CP000839">
    <property type="protein sequence ID" value="ABW31782.1"/>
    <property type="molecule type" value="Genomic_DNA"/>
</dbReference>
<gene>
    <name evidence="2" type="ordered locus">AM1_B0056</name>
</gene>
<feature type="transmembrane region" description="Helical" evidence="1">
    <location>
        <begin position="103"/>
        <end position="130"/>
    </location>
</feature>